<dbReference type="Proteomes" id="UP000266313">
    <property type="component" value="Chromosome"/>
</dbReference>
<name>A0A250KQ38_9GAMM</name>
<evidence type="ECO:0000256" key="1">
    <source>
        <dbReference type="SAM" id="MobiDB-lite"/>
    </source>
</evidence>
<protein>
    <submittedName>
        <fullName evidence="2">HAD-superfamily hydrolase, subfamily IA, variant 3</fullName>
    </submittedName>
</protein>
<dbReference type="InterPro" id="IPR023198">
    <property type="entry name" value="PGP-like_dom2"/>
</dbReference>
<reference evidence="2 3" key="1">
    <citation type="submission" date="2016-12" db="EMBL/GenBank/DDBJ databases">
        <title>Genome sequencing of Methylocaldum marinum.</title>
        <authorList>
            <person name="Takeuchi M."/>
            <person name="Kamagata Y."/>
            <person name="Hiraoka S."/>
            <person name="Oshima K."/>
            <person name="Hattori M."/>
            <person name="Iwasaki W."/>
        </authorList>
    </citation>
    <scope>NUCLEOTIDE SEQUENCE [LARGE SCALE GENOMIC DNA]</scope>
    <source>
        <strain evidence="2 3">S8</strain>
    </source>
</reference>
<evidence type="ECO:0000313" key="3">
    <source>
        <dbReference type="Proteomes" id="UP000266313"/>
    </source>
</evidence>
<dbReference type="GO" id="GO:0016787">
    <property type="term" value="F:hydrolase activity"/>
    <property type="evidence" value="ECO:0007669"/>
    <property type="project" value="UniProtKB-KW"/>
</dbReference>
<evidence type="ECO:0000313" key="2">
    <source>
        <dbReference type="EMBL" id="BBA33091.1"/>
    </source>
</evidence>
<organism evidence="2 3">
    <name type="scientific">Methylocaldum marinum</name>
    <dbReference type="NCBI Taxonomy" id="1432792"/>
    <lineage>
        <taxon>Bacteria</taxon>
        <taxon>Pseudomonadati</taxon>
        <taxon>Pseudomonadota</taxon>
        <taxon>Gammaproteobacteria</taxon>
        <taxon>Methylococcales</taxon>
        <taxon>Methylococcaceae</taxon>
        <taxon>Methylocaldum</taxon>
    </lineage>
</organism>
<dbReference type="Gene3D" id="1.10.150.240">
    <property type="entry name" value="Putative phosphatase, domain 2"/>
    <property type="match status" value="1"/>
</dbReference>
<gene>
    <name evidence="2" type="ORF">sS8_1129</name>
</gene>
<keyword evidence="3" id="KW-1185">Reference proteome</keyword>
<proteinExistence type="predicted"/>
<dbReference type="Gene3D" id="3.40.50.1000">
    <property type="entry name" value="HAD superfamily/HAD-like"/>
    <property type="match status" value="1"/>
</dbReference>
<dbReference type="InterPro" id="IPR036412">
    <property type="entry name" value="HAD-like_sf"/>
</dbReference>
<sequence length="158" mass="17368">MLQILIFDMDGTLAYTERRGHRVAFNRAFSEARLDQVREEALSGALSKVADGKARFRHFIATYHFGIRGFEADPSILTQRLHTGKTFHYSALPKNGGISARQDAIRSIQSENSLRSSPGAELQTPVSVNDCNSGQDFTGASQVIDPPRKAGPTFNVSE</sequence>
<dbReference type="KEGG" id="mmai:sS8_1129"/>
<dbReference type="EMBL" id="AP017928">
    <property type="protein sequence ID" value="BBA33091.1"/>
    <property type="molecule type" value="Genomic_DNA"/>
</dbReference>
<feature type="compositionally biased region" description="Polar residues" evidence="1">
    <location>
        <begin position="124"/>
        <end position="141"/>
    </location>
</feature>
<keyword evidence="2" id="KW-0378">Hydrolase</keyword>
<dbReference type="InterPro" id="IPR023214">
    <property type="entry name" value="HAD_sf"/>
</dbReference>
<dbReference type="AlphaFoldDB" id="A0A250KQ38"/>
<accession>A0A250KQ38</accession>
<feature type="region of interest" description="Disordered" evidence="1">
    <location>
        <begin position="110"/>
        <end position="158"/>
    </location>
</feature>
<dbReference type="SUPFAM" id="SSF56784">
    <property type="entry name" value="HAD-like"/>
    <property type="match status" value="1"/>
</dbReference>